<dbReference type="EMBL" id="JBHSBI010000040">
    <property type="protein sequence ID" value="MFC4015109.1"/>
    <property type="molecule type" value="Genomic_DNA"/>
</dbReference>
<dbReference type="RefSeq" id="WP_379534929.1">
    <property type="nucleotide sequence ID" value="NZ_JBHSBI010000040.1"/>
</dbReference>
<keyword evidence="3" id="KW-1185">Reference proteome</keyword>
<name>A0ABV8GQ91_9ACTN</name>
<dbReference type="InterPro" id="IPR001387">
    <property type="entry name" value="Cro/C1-type_HTH"/>
</dbReference>
<feature type="domain" description="HTH cro/C1-type" evidence="1">
    <location>
        <begin position="11"/>
        <end position="66"/>
    </location>
</feature>
<dbReference type="Gene3D" id="1.10.260.40">
    <property type="entry name" value="lambda repressor-like DNA-binding domains"/>
    <property type="match status" value="1"/>
</dbReference>
<evidence type="ECO:0000313" key="2">
    <source>
        <dbReference type="EMBL" id="MFC4015109.1"/>
    </source>
</evidence>
<accession>A0ABV8GQ91</accession>
<organism evidence="2 3">
    <name type="scientific">Nonomuraea purpurea</name>
    <dbReference type="NCBI Taxonomy" id="1849276"/>
    <lineage>
        <taxon>Bacteria</taxon>
        <taxon>Bacillati</taxon>
        <taxon>Actinomycetota</taxon>
        <taxon>Actinomycetes</taxon>
        <taxon>Streptosporangiales</taxon>
        <taxon>Streptosporangiaceae</taxon>
        <taxon>Nonomuraea</taxon>
    </lineage>
</organism>
<evidence type="ECO:0000313" key="3">
    <source>
        <dbReference type="Proteomes" id="UP001595851"/>
    </source>
</evidence>
<reference evidence="3" key="1">
    <citation type="journal article" date="2019" name="Int. J. Syst. Evol. Microbiol.">
        <title>The Global Catalogue of Microorganisms (GCM) 10K type strain sequencing project: providing services to taxonomists for standard genome sequencing and annotation.</title>
        <authorList>
            <consortium name="The Broad Institute Genomics Platform"/>
            <consortium name="The Broad Institute Genome Sequencing Center for Infectious Disease"/>
            <person name="Wu L."/>
            <person name="Ma J."/>
        </authorList>
    </citation>
    <scope>NUCLEOTIDE SEQUENCE [LARGE SCALE GENOMIC DNA]</scope>
    <source>
        <strain evidence="3">TBRC 1276</strain>
    </source>
</reference>
<evidence type="ECO:0000259" key="1">
    <source>
        <dbReference type="PROSITE" id="PS50943"/>
    </source>
</evidence>
<dbReference type="SUPFAM" id="SSF47413">
    <property type="entry name" value="lambda repressor-like DNA-binding domains"/>
    <property type="match status" value="1"/>
</dbReference>
<dbReference type="PROSITE" id="PS50943">
    <property type="entry name" value="HTH_CROC1"/>
    <property type="match status" value="1"/>
</dbReference>
<dbReference type="Proteomes" id="UP001595851">
    <property type="component" value="Unassembled WGS sequence"/>
</dbReference>
<gene>
    <name evidence="2" type="ORF">ACFOY2_48395</name>
</gene>
<comment type="caution">
    <text evidence="2">The sequence shown here is derived from an EMBL/GenBank/DDBJ whole genome shotgun (WGS) entry which is preliminary data.</text>
</comment>
<proteinExistence type="predicted"/>
<dbReference type="CDD" id="cd00093">
    <property type="entry name" value="HTH_XRE"/>
    <property type="match status" value="1"/>
</dbReference>
<dbReference type="InterPro" id="IPR010982">
    <property type="entry name" value="Lambda_DNA-bd_dom_sf"/>
</dbReference>
<protein>
    <submittedName>
        <fullName evidence="2">Helix-turn-helix domain-containing protein</fullName>
    </submittedName>
</protein>
<dbReference type="SMART" id="SM00530">
    <property type="entry name" value="HTH_XRE"/>
    <property type="match status" value="1"/>
</dbReference>
<sequence>MSDETSIGPRLRALRKWRRMTLIEVADQAGMSKTHLSDIERGLKALDRRSYISGLASALRVSEIDIVGGPHLSADPVQAAPHAAVPAMRMALQTNTLAQPASEEARPLDELVEATRKLETVFTRCDYIELGKHLPGVIDELHTHVAMPRDEQAQRLALETLVEACMFATFRMKDLGYADLAYQAAARAEEAARLHGDPVVIGKAAYCRIQTMPREGTWDRIRQAAEKATNALTPTATDPVGRSVLGMLTLTASLASAVEHKLDTAQAWLDEAHQLATLLPDDPARNWSNFSVTNVGVWRVGIAVESGDVGGSVLQKAQVVDQGKLQSTRCRHASFLADVGRGLARNPKSSREALSWLLQAEKVAPQRIRNNNSVKETIGVLLTRAHATAVSRELRGMAARMGIPH</sequence>
<dbReference type="Pfam" id="PF13560">
    <property type="entry name" value="HTH_31"/>
    <property type="match status" value="1"/>
</dbReference>